<dbReference type="InterPro" id="IPR023672">
    <property type="entry name" value="Ribosomal_uL2_arc_euk"/>
</dbReference>
<dbReference type="SMART" id="SM01383">
    <property type="entry name" value="Ribosomal_L2"/>
    <property type="match status" value="1"/>
</dbReference>
<dbReference type="GO" id="GO:0022625">
    <property type="term" value="C:cytosolic large ribosomal subunit"/>
    <property type="evidence" value="ECO:0007669"/>
    <property type="project" value="TreeGrafter"/>
</dbReference>
<dbReference type="SUPFAM" id="SSF50104">
    <property type="entry name" value="Translation proteins SH3-like domain"/>
    <property type="match status" value="1"/>
</dbReference>
<feature type="domain" description="Large ribosomal subunit protein uL2 RNA-binding" evidence="6">
    <location>
        <begin position="11"/>
        <end position="91"/>
    </location>
</feature>
<name>G0QQF7_ICHMU</name>
<feature type="region of interest" description="Disordered" evidence="4">
    <location>
        <begin position="210"/>
        <end position="238"/>
    </location>
</feature>
<dbReference type="PROSITE" id="PS00467">
    <property type="entry name" value="RIBOSOMAL_L2"/>
    <property type="match status" value="1"/>
</dbReference>
<dbReference type="OMA" id="GGRHPCT"/>
<organism evidence="7 8">
    <name type="scientific">Ichthyophthirius multifiliis</name>
    <name type="common">White spot disease agent</name>
    <name type="synonym">Ich</name>
    <dbReference type="NCBI Taxonomy" id="5932"/>
    <lineage>
        <taxon>Eukaryota</taxon>
        <taxon>Sar</taxon>
        <taxon>Alveolata</taxon>
        <taxon>Ciliophora</taxon>
        <taxon>Intramacronucleata</taxon>
        <taxon>Oligohymenophorea</taxon>
        <taxon>Hymenostomatida</taxon>
        <taxon>Ophryoglenina</taxon>
        <taxon>Ichthyophthirius</taxon>
    </lineage>
</organism>
<proteinExistence type="inferred from homology"/>
<protein>
    <submittedName>
        <fullName evidence="7">Large subunit ribosomal protein, putative</fullName>
    </submittedName>
</protein>
<dbReference type="GO" id="GO:0003723">
    <property type="term" value="F:RNA binding"/>
    <property type="evidence" value="ECO:0007669"/>
    <property type="project" value="InterPro"/>
</dbReference>
<dbReference type="InterPro" id="IPR022669">
    <property type="entry name" value="Ribosomal_uL2_C"/>
</dbReference>
<dbReference type="Gene3D" id="2.30.30.30">
    <property type="match status" value="1"/>
</dbReference>
<dbReference type="STRING" id="857967.G0QQF7"/>
<dbReference type="InterPro" id="IPR002171">
    <property type="entry name" value="Ribosomal_uL2"/>
</dbReference>
<sequence>MGKVIRAQRKGRANGVFKSHKSGRIAPAQYRVYDYAERQGYIRGCVREVLHEPGRGAPLVKVDFKDPYRYKHNKEYFIAAEGQYSGQYVYCGLKAGISVGNVLPINKIPEGTVVCNVEEKVGDRGAYSRASGTYATIIGHSEDGSKTRIRLPSGCRKTINGDCRATIGVVAGGGRTDKPILKAGNQYHKYAKKRKNWPKVRGVAMNPVDHPHGGGNQQHIGHPSTVSKQSCPGQKVGLRGARRTGLIRGGQKEKLAMKSAAAGGV</sequence>
<dbReference type="InterPro" id="IPR014726">
    <property type="entry name" value="Ribosomal_uL2_dom3"/>
</dbReference>
<dbReference type="PANTHER" id="PTHR13691:SF16">
    <property type="entry name" value="LARGE RIBOSOMAL SUBUNIT PROTEIN UL2"/>
    <property type="match status" value="1"/>
</dbReference>
<dbReference type="InterPro" id="IPR012340">
    <property type="entry name" value="NA-bd_OB-fold"/>
</dbReference>
<dbReference type="PIRSF" id="PIRSF002158">
    <property type="entry name" value="Ribosomal_L2"/>
    <property type="match status" value="1"/>
</dbReference>
<dbReference type="SUPFAM" id="SSF50249">
    <property type="entry name" value="Nucleic acid-binding proteins"/>
    <property type="match status" value="1"/>
</dbReference>
<evidence type="ECO:0000256" key="1">
    <source>
        <dbReference type="ARBA" id="ARBA00005636"/>
    </source>
</evidence>
<dbReference type="FunFam" id="2.30.30.30:FF:000006">
    <property type="entry name" value="60S ribosomal protein L8"/>
    <property type="match status" value="1"/>
</dbReference>
<dbReference type="InterPro" id="IPR022666">
    <property type="entry name" value="Ribosomal_uL2_RNA-bd_dom"/>
</dbReference>
<dbReference type="InterPro" id="IPR014722">
    <property type="entry name" value="Rib_uL2_dom2"/>
</dbReference>
<dbReference type="FunFam" id="2.40.50.140:FF:000020">
    <property type="entry name" value="60S ribosomal protein L2"/>
    <property type="match status" value="1"/>
</dbReference>
<dbReference type="Pfam" id="PF00181">
    <property type="entry name" value="Ribosomal_L2_N"/>
    <property type="match status" value="1"/>
</dbReference>
<dbReference type="FunFam" id="4.10.950.10:FF:000002">
    <property type="entry name" value="60S ribosomal protein L2"/>
    <property type="match status" value="1"/>
</dbReference>
<evidence type="ECO:0000259" key="6">
    <source>
        <dbReference type="SMART" id="SM01383"/>
    </source>
</evidence>
<dbReference type="SMART" id="SM01382">
    <property type="entry name" value="Ribosomal_L2_C"/>
    <property type="match status" value="1"/>
</dbReference>
<dbReference type="GeneID" id="14908710"/>
<dbReference type="FunCoup" id="G0QQF7">
    <property type="interactions" value="373"/>
</dbReference>
<evidence type="ECO:0000256" key="3">
    <source>
        <dbReference type="ARBA" id="ARBA00023274"/>
    </source>
</evidence>
<dbReference type="Proteomes" id="UP000008983">
    <property type="component" value="Unassembled WGS sequence"/>
</dbReference>
<dbReference type="Gene3D" id="4.10.950.10">
    <property type="entry name" value="Ribosomal protein L2, domain 3"/>
    <property type="match status" value="1"/>
</dbReference>
<dbReference type="InterPro" id="IPR022671">
    <property type="entry name" value="Ribosomal_uL2_CS"/>
</dbReference>
<dbReference type="OrthoDB" id="283117at2759"/>
<dbReference type="GO" id="GO:0002181">
    <property type="term" value="P:cytoplasmic translation"/>
    <property type="evidence" value="ECO:0007669"/>
    <property type="project" value="TreeGrafter"/>
</dbReference>
<dbReference type="EMBL" id="GL983630">
    <property type="protein sequence ID" value="EGR32550.1"/>
    <property type="molecule type" value="Genomic_DNA"/>
</dbReference>
<evidence type="ECO:0000259" key="5">
    <source>
        <dbReference type="SMART" id="SM01382"/>
    </source>
</evidence>
<dbReference type="NCBIfam" id="NF007180">
    <property type="entry name" value="PRK09612.1"/>
    <property type="match status" value="1"/>
</dbReference>
<keyword evidence="3" id="KW-0687">Ribonucleoprotein</keyword>
<evidence type="ECO:0000256" key="4">
    <source>
        <dbReference type="SAM" id="MobiDB-lite"/>
    </source>
</evidence>
<dbReference type="PANTHER" id="PTHR13691">
    <property type="entry name" value="RIBOSOMAL PROTEIN L2"/>
    <property type="match status" value="1"/>
</dbReference>
<dbReference type="AlphaFoldDB" id="G0QQF7"/>
<comment type="similarity">
    <text evidence="1">Belongs to the universal ribosomal protein uL2 family.</text>
</comment>
<keyword evidence="2 7" id="KW-0689">Ribosomal protein</keyword>
<reference evidence="7 8" key="1">
    <citation type="submission" date="2011-07" db="EMBL/GenBank/DDBJ databases">
        <authorList>
            <person name="Coyne R."/>
            <person name="Brami D."/>
            <person name="Johnson J."/>
            <person name="Hostetler J."/>
            <person name="Hannick L."/>
            <person name="Clark T."/>
            <person name="Cassidy-Hanley D."/>
            <person name="Inman J."/>
        </authorList>
    </citation>
    <scope>NUCLEOTIDE SEQUENCE [LARGE SCALE GENOMIC DNA]</scope>
    <source>
        <strain evidence="7 8">G5</strain>
    </source>
</reference>
<dbReference type="InterPro" id="IPR008991">
    <property type="entry name" value="Translation_prot_SH3-like_sf"/>
</dbReference>
<evidence type="ECO:0000313" key="7">
    <source>
        <dbReference type="EMBL" id="EGR32550.1"/>
    </source>
</evidence>
<dbReference type="RefSeq" id="XP_004036536.1">
    <property type="nucleotide sequence ID" value="XM_004036488.1"/>
</dbReference>
<dbReference type="Pfam" id="PF03947">
    <property type="entry name" value="Ribosomal_L2_C"/>
    <property type="match status" value="1"/>
</dbReference>
<evidence type="ECO:0000313" key="8">
    <source>
        <dbReference type="Proteomes" id="UP000008983"/>
    </source>
</evidence>
<dbReference type="eggNOG" id="KOG2309">
    <property type="taxonomic scope" value="Eukaryota"/>
</dbReference>
<feature type="domain" description="Large ribosomal subunit protein uL2 C-terminal" evidence="5">
    <location>
        <begin position="97"/>
        <end position="232"/>
    </location>
</feature>
<dbReference type="GO" id="GO:0003735">
    <property type="term" value="F:structural constituent of ribosome"/>
    <property type="evidence" value="ECO:0007669"/>
    <property type="project" value="InterPro"/>
</dbReference>
<keyword evidence="8" id="KW-1185">Reference proteome</keyword>
<gene>
    <name evidence="7" type="ORF">IMG5_078210</name>
</gene>
<dbReference type="Gene3D" id="2.40.50.140">
    <property type="entry name" value="Nucleic acid-binding proteins"/>
    <property type="match status" value="1"/>
</dbReference>
<evidence type="ECO:0000256" key="2">
    <source>
        <dbReference type="ARBA" id="ARBA00022980"/>
    </source>
</evidence>
<accession>G0QQF7</accession>
<dbReference type="InParanoid" id="G0QQF7"/>